<name>A0A6G0RUY3_9STRA</name>
<evidence type="ECO:0000313" key="3">
    <source>
        <dbReference type="EMBL" id="KAE9342601.1"/>
    </source>
</evidence>
<protein>
    <submittedName>
        <fullName evidence="3">Uncharacterized protein</fullName>
    </submittedName>
</protein>
<evidence type="ECO:0000256" key="1">
    <source>
        <dbReference type="SAM" id="Coils"/>
    </source>
</evidence>
<evidence type="ECO:0000313" key="4">
    <source>
        <dbReference type="Proteomes" id="UP000486351"/>
    </source>
</evidence>
<reference evidence="3 4" key="1">
    <citation type="submission" date="2018-09" db="EMBL/GenBank/DDBJ databases">
        <title>Genomic investigation of the strawberry pathogen Phytophthora fragariae indicates pathogenicity is determined by transcriptional variation in three key races.</title>
        <authorList>
            <person name="Adams T.M."/>
            <person name="Armitage A.D."/>
            <person name="Sobczyk M.K."/>
            <person name="Bates H.J."/>
            <person name="Dunwell J.M."/>
            <person name="Nellist C.F."/>
            <person name="Harrison R.J."/>
        </authorList>
    </citation>
    <scope>NUCLEOTIDE SEQUENCE [LARGE SCALE GENOMIC DNA]</scope>
    <source>
        <strain evidence="3 4">NOV-77</strain>
    </source>
</reference>
<dbReference type="Proteomes" id="UP000486351">
    <property type="component" value="Unassembled WGS sequence"/>
</dbReference>
<organism evidence="3 4">
    <name type="scientific">Phytophthora fragariae</name>
    <dbReference type="NCBI Taxonomy" id="53985"/>
    <lineage>
        <taxon>Eukaryota</taxon>
        <taxon>Sar</taxon>
        <taxon>Stramenopiles</taxon>
        <taxon>Oomycota</taxon>
        <taxon>Peronosporomycetes</taxon>
        <taxon>Peronosporales</taxon>
        <taxon>Peronosporaceae</taxon>
        <taxon>Phytophthora</taxon>
    </lineage>
</organism>
<feature type="coiled-coil region" evidence="1">
    <location>
        <begin position="41"/>
        <end position="68"/>
    </location>
</feature>
<dbReference type="EMBL" id="QXFY01000499">
    <property type="protein sequence ID" value="KAE9342601.1"/>
    <property type="molecule type" value="Genomic_DNA"/>
</dbReference>
<proteinExistence type="predicted"/>
<comment type="caution">
    <text evidence="3">The sequence shown here is derived from an EMBL/GenBank/DDBJ whole genome shotgun (WGS) entry which is preliminary data.</text>
</comment>
<evidence type="ECO:0000256" key="2">
    <source>
        <dbReference type="SAM" id="MobiDB-lite"/>
    </source>
</evidence>
<sequence>MVSPKRTRNSFNQEELDDKENTAMDMFTPNEVDHSSARLMVKFLLRDIQEKKKAVKRAEARADKAEEGMKNAVMWAEARADNAEEGMKDAVKGAEEEKKDSVKRAEDRAEQVVSEWAAFAHEFRHDNRLLLHNQCKFMDIVNTGIRCLGHVTSRLYSRPRLC</sequence>
<accession>A0A6G0RUY3</accession>
<keyword evidence="1" id="KW-0175">Coiled coil</keyword>
<gene>
    <name evidence="3" type="ORF">PF008_g10079</name>
</gene>
<feature type="region of interest" description="Disordered" evidence="2">
    <location>
        <begin position="84"/>
        <end position="105"/>
    </location>
</feature>
<dbReference type="AlphaFoldDB" id="A0A6G0RUY3"/>
<feature type="region of interest" description="Disordered" evidence="2">
    <location>
        <begin position="1"/>
        <end position="24"/>
    </location>
</feature>